<dbReference type="Pfam" id="PF25989">
    <property type="entry name" value="YknX_C"/>
    <property type="match status" value="1"/>
</dbReference>
<dbReference type="RefSeq" id="WP_346752890.1">
    <property type="nucleotide sequence ID" value="NZ_JAUJEA010000005.1"/>
</dbReference>
<sequence>MIPKITINKIDASANQVDPIAQASRIEALSLIPQHFKTSTFQYTIMIAGIVCCLLLFSCNERDQSIDADIKVPVSVMDLKPQSIERFIKTTGTVYPTQEVYLKSQFTGAYFLQTNPATRKPFALGDRVRKGQVIVKIEDKEFENNTKIESQRLNLEVTKNNLEKQKSLHEKGGVTFRELKNAEIEYINAKYAYDNAALQLEKMVIKAPFDGIIVELPYFTAGVKVDANVQMVKVMNYSKLLMDIKLPEKHLAEVKTGQQVRVMNYTISKDTLTGRISQISPVISPETRTFQGVLEIDNPNMVMRPGMFVKAELVVEKRENTIVIPKEVIISKQQGMVVFVVENGSAVEKNIATGLENPDHIEVVKGLDMNQRLVITGFETLRNNSKVSVVR</sequence>
<dbReference type="NCBIfam" id="TIGR01730">
    <property type="entry name" value="RND_mfp"/>
    <property type="match status" value="1"/>
</dbReference>
<dbReference type="Gene3D" id="2.40.50.100">
    <property type="match status" value="1"/>
</dbReference>
<keyword evidence="5" id="KW-1185">Reference proteome</keyword>
<dbReference type="PANTHER" id="PTHR30469:SF15">
    <property type="entry name" value="HLYD FAMILY OF SECRETION PROTEINS"/>
    <property type="match status" value="1"/>
</dbReference>
<gene>
    <name evidence="4" type="ORF">QQ008_15885</name>
</gene>
<comment type="caution">
    <text evidence="4">The sequence shown here is derived from an EMBL/GenBank/DDBJ whole genome shotgun (WGS) entry which is preliminary data.</text>
</comment>
<evidence type="ECO:0000256" key="1">
    <source>
        <dbReference type="ARBA" id="ARBA00009477"/>
    </source>
</evidence>
<dbReference type="SUPFAM" id="SSF111369">
    <property type="entry name" value="HlyD-like secretion proteins"/>
    <property type="match status" value="1"/>
</dbReference>
<name>A0ABT8KQ73_9BACT</name>
<organism evidence="4 5">
    <name type="scientific">Splendidivirga corallicola</name>
    <dbReference type="NCBI Taxonomy" id="3051826"/>
    <lineage>
        <taxon>Bacteria</taxon>
        <taxon>Pseudomonadati</taxon>
        <taxon>Bacteroidota</taxon>
        <taxon>Cytophagia</taxon>
        <taxon>Cytophagales</taxon>
        <taxon>Splendidivirgaceae</taxon>
        <taxon>Splendidivirga</taxon>
    </lineage>
</organism>
<protein>
    <submittedName>
        <fullName evidence="4">Efflux RND transporter periplasmic adaptor subunit</fullName>
    </submittedName>
</protein>
<dbReference type="Proteomes" id="UP001172082">
    <property type="component" value="Unassembled WGS sequence"/>
</dbReference>
<dbReference type="InterPro" id="IPR058637">
    <property type="entry name" value="YknX-like_C"/>
</dbReference>
<accession>A0ABT8KQ73</accession>
<evidence type="ECO:0000313" key="5">
    <source>
        <dbReference type="Proteomes" id="UP001172082"/>
    </source>
</evidence>
<feature type="domain" description="CusB-like beta-barrel" evidence="2">
    <location>
        <begin position="243"/>
        <end position="314"/>
    </location>
</feature>
<dbReference type="EMBL" id="JAUJEA010000005">
    <property type="protein sequence ID" value="MDN5202871.1"/>
    <property type="molecule type" value="Genomic_DNA"/>
</dbReference>
<evidence type="ECO:0000313" key="4">
    <source>
        <dbReference type="EMBL" id="MDN5202871.1"/>
    </source>
</evidence>
<dbReference type="Gene3D" id="2.40.420.20">
    <property type="match status" value="1"/>
</dbReference>
<dbReference type="Gene3D" id="1.10.287.470">
    <property type="entry name" value="Helix hairpin bin"/>
    <property type="match status" value="1"/>
</dbReference>
<evidence type="ECO:0000259" key="3">
    <source>
        <dbReference type="Pfam" id="PF25989"/>
    </source>
</evidence>
<dbReference type="Gene3D" id="2.40.30.170">
    <property type="match status" value="1"/>
</dbReference>
<comment type="similarity">
    <text evidence="1">Belongs to the membrane fusion protein (MFP) (TC 8.A.1) family.</text>
</comment>
<dbReference type="InterPro" id="IPR058792">
    <property type="entry name" value="Beta-barrel_RND_2"/>
</dbReference>
<dbReference type="PANTHER" id="PTHR30469">
    <property type="entry name" value="MULTIDRUG RESISTANCE PROTEIN MDTA"/>
    <property type="match status" value="1"/>
</dbReference>
<reference evidence="4" key="1">
    <citation type="submission" date="2023-06" db="EMBL/GenBank/DDBJ databases">
        <title>Genomic of Parafulvivirga corallium.</title>
        <authorList>
            <person name="Wang G."/>
        </authorList>
    </citation>
    <scope>NUCLEOTIDE SEQUENCE</scope>
    <source>
        <strain evidence="4">BMA10</strain>
    </source>
</reference>
<proteinExistence type="inferred from homology"/>
<dbReference type="InterPro" id="IPR006143">
    <property type="entry name" value="RND_pump_MFP"/>
</dbReference>
<evidence type="ECO:0000259" key="2">
    <source>
        <dbReference type="Pfam" id="PF25954"/>
    </source>
</evidence>
<dbReference type="Pfam" id="PF25954">
    <property type="entry name" value="Beta-barrel_RND_2"/>
    <property type="match status" value="1"/>
</dbReference>
<feature type="domain" description="YknX-like C-terminal permuted SH3-like" evidence="3">
    <location>
        <begin position="322"/>
        <end position="389"/>
    </location>
</feature>